<reference evidence="13" key="1">
    <citation type="journal article" date="2014" name="Int. J. Syst. Evol. Microbiol.">
        <title>Complete genome sequence of Corynebacterium casei LMG S-19264T (=DSM 44701T), isolated from a smear-ripened cheese.</title>
        <authorList>
            <consortium name="US DOE Joint Genome Institute (JGI-PGF)"/>
            <person name="Walter F."/>
            <person name="Albersmeier A."/>
            <person name="Kalinowski J."/>
            <person name="Ruckert C."/>
        </authorList>
    </citation>
    <scope>NUCLEOTIDE SEQUENCE</scope>
    <source>
        <strain evidence="13">VKM B-2789</strain>
    </source>
</reference>
<dbReference type="GO" id="GO:0005886">
    <property type="term" value="C:plasma membrane"/>
    <property type="evidence" value="ECO:0007669"/>
    <property type="project" value="UniProtKB-SubCell"/>
</dbReference>
<dbReference type="Pfam" id="PF04101">
    <property type="entry name" value="Glyco_tran_28_C"/>
    <property type="match status" value="1"/>
</dbReference>
<evidence type="ECO:0000256" key="6">
    <source>
        <dbReference type="ARBA" id="ARBA00022984"/>
    </source>
</evidence>
<dbReference type="GO" id="GO:0008360">
    <property type="term" value="P:regulation of cell shape"/>
    <property type="evidence" value="ECO:0007669"/>
    <property type="project" value="UniProtKB-KW"/>
</dbReference>
<proteinExistence type="inferred from homology"/>
<dbReference type="HAMAP" id="MF_00033">
    <property type="entry name" value="MurG"/>
    <property type="match status" value="1"/>
</dbReference>
<evidence type="ECO:0000256" key="1">
    <source>
        <dbReference type="ARBA" id="ARBA00022475"/>
    </source>
</evidence>
<dbReference type="Pfam" id="PF03033">
    <property type="entry name" value="Glyco_transf_28"/>
    <property type="match status" value="1"/>
</dbReference>
<evidence type="ECO:0000256" key="10">
    <source>
        <dbReference type="HAMAP-Rule" id="MF_00033"/>
    </source>
</evidence>
<keyword evidence="5 10" id="KW-0133">Cell shape</keyword>
<dbReference type="Gene3D" id="3.40.50.2000">
    <property type="entry name" value="Glycogen Phosphorylase B"/>
    <property type="match status" value="2"/>
</dbReference>
<keyword evidence="2 10" id="KW-0132">Cell division</keyword>
<dbReference type="GO" id="GO:0009252">
    <property type="term" value="P:peptidoglycan biosynthetic process"/>
    <property type="evidence" value="ECO:0007669"/>
    <property type="project" value="UniProtKB-UniRule"/>
</dbReference>
<dbReference type="SUPFAM" id="SSF53756">
    <property type="entry name" value="UDP-Glycosyltransferase/glycogen phosphorylase"/>
    <property type="match status" value="1"/>
</dbReference>
<sequence>MVVDLATDERAARYAGHFPARQLHVLPADTMRGRSPVALARTALALGTGLVKGLALVRRLKPAAIIGFGGYPTVPPLLAGTLSGRPTLIHEANGVMGRANRLLAPRVTAIALGYPDAVAGDAALKAKAHHTGNPVRPAVQAAARLPFELPAPDGEFRLLVFGGSQGARIMSEIVPPAVEKLPPELRARLRITQQCRPEDIADVRAVYDRHGVRAELAPFFDDLPARMALAHLVVARSGASTVAELSVIGRPSVLVPLPGALDQDQLVNATSLARAGGALLMPQAEFTPAHFAAELARLMNEPAALEAMARTARDTGRADADERLADLVLRIAKIDV</sequence>
<dbReference type="InterPro" id="IPR007235">
    <property type="entry name" value="Glyco_trans_28_C"/>
</dbReference>
<dbReference type="Proteomes" id="UP001143330">
    <property type="component" value="Unassembled WGS sequence"/>
</dbReference>
<feature type="domain" description="Glycosyl transferase family 28 C-terminal" evidence="12">
    <location>
        <begin position="158"/>
        <end position="323"/>
    </location>
</feature>
<dbReference type="GO" id="GO:0005975">
    <property type="term" value="P:carbohydrate metabolic process"/>
    <property type="evidence" value="ECO:0007669"/>
    <property type="project" value="InterPro"/>
</dbReference>
<reference evidence="13" key="2">
    <citation type="submission" date="2023-01" db="EMBL/GenBank/DDBJ databases">
        <authorList>
            <person name="Sun Q."/>
            <person name="Evtushenko L."/>
        </authorList>
    </citation>
    <scope>NUCLEOTIDE SEQUENCE</scope>
    <source>
        <strain evidence="13">VKM B-2789</strain>
    </source>
</reference>
<dbReference type="EC" id="2.4.1.227" evidence="10"/>
<keyword evidence="3 10" id="KW-0328">Glycosyltransferase</keyword>
<evidence type="ECO:0000256" key="9">
    <source>
        <dbReference type="ARBA" id="ARBA00023316"/>
    </source>
</evidence>
<keyword evidence="9 10" id="KW-0961">Cell wall biogenesis/degradation</keyword>
<comment type="pathway">
    <text evidence="10">Cell wall biogenesis; peptidoglycan biosynthesis.</text>
</comment>
<feature type="domain" description="Glycosyltransferase family 28 N-terminal" evidence="11">
    <location>
        <begin position="4"/>
        <end position="111"/>
    </location>
</feature>
<keyword evidence="7 10" id="KW-0472">Membrane</keyword>
<comment type="caution">
    <text evidence="13">The sequence shown here is derived from an EMBL/GenBank/DDBJ whole genome shotgun (WGS) entry which is preliminary data.</text>
</comment>
<protein>
    <recommendedName>
        <fullName evidence="10">UDP-N-acetylglucosamine--N-acetylmuramyl-(pentapeptide) pyrophosphoryl-undecaprenol N-acetylglucosamine transferase</fullName>
        <ecNumber evidence="10">2.4.1.227</ecNumber>
    </recommendedName>
    <alternativeName>
        <fullName evidence="10">Undecaprenyl-PP-MurNAc-pentapeptide-UDPGlcNAc GlcNAc transferase</fullName>
    </alternativeName>
</protein>
<keyword evidence="6 10" id="KW-0573">Peptidoglycan synthesis</keyword>
<evidence type="ECO:0000256" key="2">
    <source>
        <dbReference type="ARBA" id="ARBA00022618"/>
    </source>
</evidence>
<evidence type="ECO:0000313" key="13">
    <source>
        <dbReference type="EMBL" id="GLK82269.1"/>
    </source>
</evidence>
<evidence type="ECO:0000256" key="3">
    <source>
        <dbReference type="ARBA" id="ARBA00022676"/>
    </source>
</evidence>
<dbReference type="PANTHER" id="PTHR21015:SF22">
    <property type="entry name" value="GLYCOSYLTRANSFERASE"/>
    <property type="match status" value="1"/>
</dbReference>
<keyword evidence="4 10" id="KW-0808">Transferase</keyword>
<dbReference type="GO" id="GO:0050511">
    <property type="term" value="F:undecaprenyldiphospho-muramoylpentapeptide beta-N-acetylglucosaminyltransferase activity"/>
    <property type="evidence" value="ECO:0007669"/>
    <property type="project" value="UniProtKB-UniRule"/>
</dbReference>
<evidence type="ECO:0000256" key="7">
    <source>
        <dbReference type="ARBA" id="ARBA00023136"/>
    </source>
</evidence>
<dbReference type="GO" id="GO:0071555">
    <property type="term" value="P:cell wall organization"/>
    <property type="evidence" value="ECO:0007669"/>
    <property type="project" value="UniProtKB-KW"/>
</dbReference>
<gene>
    <name evidence="10 13" type="primary">murG</name>
    <name evidence="13" type="ORF">GCM10017653_03380</name>
</gene>
<dbReference type="InterPro" id="IPR004276">
    <property type="entry name" value="GlycoTrans_28_N"/>
</dbReference>
<feature type="binding site" evidence="10">
    <location>
        <position position="265"/>
    </location>
    <ligand>
        <name>UDP-N-acetyl-alpha-D-glucosamine</name>
        <dbReference type="ChEBI" id="CHEBI:57705"/>
    </ligand>
</feature>
<feature type="binding site" evidence="10">
    <location>
        <position position="164"/>
    </location>
    <ligand>
        <name>UDP-N-acetyl-alpha-D-glucosamine</name>
        <dbReference type="ChEBI" id="CHEBI:57705"/>
    </ligand>
</feature>
<keyword evidence="8 10" id="KW-0131">Cell cycle</keyword>
<feature type="binding site" evidence="10">
    <location>
        <position position="136"/>
    </location>
    <ligand>
        <name>UDP-N-acetyl-alpha-D-glucosamine</name>
        <dbReference type="ChEBI" id="CHEBI:57705"/>
    </ligand>
</feature>
<comment type="catalytic activity">
    <reaction evidence="10">
        <text>di-trans,octa-cis-undecaprenyl diphospho-N-acetyl-alpha-D-muramoyl-L-alanyl-D-glutamyl-meso-2,6-diaminopimeloyl-D-alanyl-D-alanine + UDP-N-acetyl-alpha-D-glucosamine = di-trans,octa-cis-undecaprenyl diphospho-[N-acetyl-alpha-D-glucosaminyl-(1-&gt;4)]-N-acetyl-alpha-D-muramoyl-L-alanyl-D-glutamyl-meso-2,6-diaminopimeloyl-D-alanyl-D-alanine + UDP + H(+)</text>
        <dbReference type="Rhea" id="RHEA:31227"/>
        <dbReference type="ChEBI" id="CHEBI:15378"/>
        <dbReference type="ChEBI" id="CHEBI:57705"/>
        <dbReference type="ChEBI" id="CHEBI:58223"/>
        <dbReference type="ChEBI" id="CHEBI:61387"/>
        <dbReference type="ChEBI" id="CHEBI:61388"/>
        <dbReference type="EC" id="2.4.1.227"/>
    </reaction>
</comment>
<evidence type="ECO:0000256" key="5">
    <source>
        <dbReference type="ARBA" id="ARBA00022960"/>
    </source>
</evidence>
<evidence type="ECO:0000259" key="11">
    <source>
        <dbReference type="Pfam" id="PF03033"/>
    </source>
</evidence>
<keyword evidence="1 10" id="KW-1003">Cell membrane</keyword>
<comment type="caution">
    <text evidence="10">Lacks conserved residue(s) required for the propagation of feature annotation.</text>
</comment>
<organism evidence="13 14">
    <name type="scientific">Ancylobacter defluvii</name>
    <dbReference type="NCBI Taxonomy" id="1282440"/>
    <lineage>
        <taxon>Bacteria</taxon>
        <taxon>Pseudomonadati</taxon>
        <taxon>Pseudomonadota</taxon>
        <taxon>Alphaproteobacteria</taxon>
        <taxon>Hyphomicrobiales</taxon>
        <taxon>Xanthobacteraceae</taxon>
        <taxon>Ancylobacter</taxon>
    </lineage>
</organism>
<name>A0A9W6N8E4_9HYPH</name>
<evidence type="ECO:0000259" key="12">
    <source>
        <dbReference type="Pfam" id="PF04101"/>
    </source>
</evidence>
<dbReference type="CDD" id="cd03785">
    <property type="entry name" value="GT28_MurG"/>
    <property type="match status" value="1"/>
</dbReference>
<dbReference type="GO" id="GO:0051301">
    <property type="term" value="P:cell division"/>
    <property type="evidence" value="ECO:0007669"/>
    <property type="project" value="UniProtKB-KW"/>
</dbReference>
<dbReference type="EMBL" id="BSFM01000001">
    <property type="protein sequence ID" value="GLK82269.1"/>
    <property type="molecule type" value="Genomic_DNA"/>
</dbReference>
<keyword evidence="14" id="KW-1185">Reference proteome</keyword>
<evidence type="ECO:0000256" key="8">
    <source>
        <dbReference type="ARBA" id="ARBA00023306"/>
    </source>
</evidence>
<dbReference type="AlphaFoldDB" id="A0A9W6N8E4"/>
<dbReference type="PANTHER" id="PTHR21015">
    <property type="entry name" value="UDP-N-ACETYLGLUCOSAMINE--N-ACETYLMURAMYL-(PENTAPEPTIDE) PYROPHOSPHORYL-UNDECAPRENOL N-ACETYLGLUCOSAMINE TRANSFERASE 1"/>
    <property type="match status" value="1"/>
</dbReference>
<comment type="subcellular location">
    <subcellularLocation>
        <location evidence="10">Cell membrane</location>
        <topology evidence="10">Peripheral membrane protein</topology>
        <orientation evidence="10">Cytoplasmic side</orientation>
    </subcellularLocation>
</comment>
<dbReference type="InterPro" id="IPR006009">
    <property type="entry name" value="GlcNAc_MurG"/>
</dbReference>
<comment type="similarity">
    <text evidence="10">Belongs to the glycosyltransferase 28 family. MurG subfamily.</text>
</comment>
<feature type="binding site" evidence="10">
    <location>
        <position position="93"/>
    </location>
    <ligand>
        <name>UDP-N-acetyl-alpha-D-glucosamine</name>
        <dbReference type="ChEBI" id="CHEBI:57705"/>
    </ligand>
</feature>
<evidence type="ECO:0000313" key="14">
    <source>
        <dbReference type="Proteomes" id="UP001143330"/>
    </source>
</evidence>
<evidence type="ECO:0000256" key="4">
    <source>
        <dbReference type="ARBA" id="ARBA00022679"/>
    </source>
</evidence>
<accession>A0A9W6N8E4</accession>
<comment type="function">
    <text evidence="10">Cell wall formation. Catalyzes the transfer of a GlcNAc subunit on undecaprenyl-pyrophosphoryl-MurNAc-pentapeptide (lipid intermediate I) to form undecaprenyl-pyrophosphoryl-MurNAc-(pentapeptide)GlcNAc (lipid intermediate II).</text>
</comment>